<evidence type="ECO:0000313" key="2">
    <source>
        <dbReference type="Proteomes" id="UP000315037"/>
    </source>
</evidence>
<evidence type="ECO:0000313" key="1">
    <source>
        <dbReference type="EMBL" id="TPW34300.1"/>
    </source>
</evidence>
<dbReference type="AlphaFoldDB" id="A0A506ULS9"/>
<dbReference type="EMBL" id="SORZ01000002">
    <property type="protein sequence ID" value="TPW34300.1"/>
    <property type="molecule type" value="Genomic_DNA"/>
</dbReference>
<accession>A0A506ULS9</accession>
<name>A0A506ULS9_9PROT</name>
<dbReference type="RefSeq" id="WP_165600910.1">
    <property type="nucleotide sequence ID" value="NZ_SORZ01000002.1"/>
</dbReference>
<reference evidence="1 2" key="1">
    <citation type="submission" date="2019-03" db="EMBL/GenBank/DDBJ databases">
        <title>The complete genome sequence of Neokomagataea sp. Jb2 NBRC113641.</title>
        <authorList>
            <person name="Chua K.-O."/>
            <person name="Chan K.-G."/>
            <person name="See-Too W.-S."/>
        </authorList>
    </citation>
    <scope>NUCLEOTIDE SEQUENCE [LARGE SCALE GENOMIC DNA]</scope>
    <source>
        <strain evidence="1 2">Jb2</strain>
    </source>
</reference>
<proteinExistence type="predicted"/>
<dbReference type="Proteomes" id="UP000315037">
    <property type="component" value="Unassembled WGS sequence"/>
</dbReference>
<protein>
    <submittedName>
        <fullName evidence="1">DUF1489 family protein</fullName>
    </submittedName>
</protein>
<dbReference type="PIRSF" id="PIRSF032025">
    <property type="entry name" value="UCP032025"/>
    <property type="match status" value="1"/>
</dbReference>
<organism evidence="1 2">
    <name type="scientific">Oecophyllibacter saccharovorans</name>
    <dbReference type="NCBI Taxonomy" id="2558360"/>
    <lineage>
        <taxon>Bacteria</taxon>
        <taxon>Pseudomonadati</taxon>
        <taxon>Pseudomonadota</taxon>
        <taxon>Alphaproteobacteria</taxon>
        <taxon>Acetobacterales</taxon>
        <taxon>Acetobacteraceae</taxon>
        <taxon>Oecophyllibacter</taxon>
    </lineage>
</organism>
<keyword evidence="2" id="KW-1185">Reference proteome</keyword>
<gene>
    <name evidence="1" type="ORF">E3202_07310</name>
</gene>
<dbReference type="InterPro" id="IPR008320">
    <property type="entry name" value="UCP032025"/>
</dbReference>
<comment type="caution">
    <text evidence="1">The sequence shown here is derived from an EMBL/GenBank/DDBJ whole genome shotgun (WGS) entry which is preliminary data.</text>
</comment>
<dbReference type="Pfam" id="PF07370">
    <property type="entry name" value="DUF1489"/>
    <property type="match status" value="1"/>
</dbReference>
<sequence length="138" mass="15409">MLHMIKLAVTCTGLQDLRQWLAQQKRDEGLNYVPTWLMPKRTEDLLGGSVYRVINGLILGRQPITGFETVTRPDGRKGTRILVTGEVIAVQPTPRKAFQGWRYLRPEDAPPDLQPGDAQAAASLPPDLQRRLAELGIL</sequence>